<dbReference type="Gene3D" id="3.30.420.10">
    <property type="entry name" value="Ribonuclease H-like superfamily/Ribonuclease H"/>
    <property type="match status" value="1"/>
</dbReference>
<keyword evidence="3" id="KW-1185">Reference proteome</keyword>
<dbReference type="CDD" id="cd06222">
    <property type="entry name" value="RNase_H_like"/>
    <property type="match status" value="1"/>
</dbReference>
<evidence type="ECO:0000313" key="3">
    <source>
        <dbReference type="Proteomes" id="UP000242715"/>
    </source>
</evidence>
<sequence length="166" mass="18862">MWSPPLQGWYKCNTDGTSKGNPGQAACLGIYRNFKGEVIGCFAHNIGIATALVAEIMGVVLAIECASNKHWNCLWLECDSQLVSLAFKNPRIIPWQLKNRWKNCITKINTMNFFISHVYREGNNCADKLASLGLSLNQFTWWDNPPMVIRGDLFRNRLGLPCYRFC</sequence>
<feature type="domain" description="RNase H type-1" evidence="1">
    <location>
        <begin position="13"/>
        <end position="131"/>
    </location>
</feature>
<organism evidence="2 3">
    <name type="scientific">Trifolium subterraneum</name>
    <name type="common">Subterranean clover</name>
    <dbReference type="NCBI Taxonomy" id="3900"/>
    <lineage>
        <taxon>Eukaryota</taxon>
        <taxon>Viridiplantae</taxon>
        <taxon>Streptophyta</taxon>
        <taxon>Embryophyta</taxon>
        <taxon>Tracheophyta</taxon>
        <taxon>Spermatophyta</taxon>
        <taxon>Magnoliopsida</taxon>
        <taxon>eudicotyledons</taxon>
        <taxon>Gunneridae</taxon>
        <taxon>Pentapetalae</taxon>
        <taxon>rosids</taxon>
        <taxon>fabids</taxon>
        <taxon>Fabales</taxon>
        <taxon>Fabaceae</taxon>
        <taxon>Papilionoideae</taxon>
        <taxon>50 kb inversion clade</taxon>
        <taxon>NPAAA clade</taxon>
        <taxon>Hologalegina</taxon>
        <taxon>IRL clade</taxon>
        <taxon>Trifolieae</taxon>
        <taxon>Trifolium</taxon>
    </lineage>
</organism>
<evidence type="ECO:0000313" key="2">
    <source>
        <dbReference type="EMBL" id="GAU35907.1"/>
    </source>
</evidence>
<dbReference type="AlphaFoldDB" id="A0A2Z6P0E5"/>
<dbReference type="GO" id="GO:0003676">
    <property type="term" value="F:nucleic acid binding"/>
    <property type="evidence" value="ECO:0007669"/>
    <property type="project" value="InterPro"/>
</dbReference>
<dbReference type="InterPro" id="IPR036397">
    <property type="entry name" value="RNaseH_sf"/>
</dbReference>
<dbReference type="InterPro" id="IPR053151">
    <property type="entry name" value="RNase_H-like"/>
</dbReference>
<accession>A0A2Z6P0E5</accession>
<dbReference type="InterPro" id="IPR044730">
    <property type="entry name" value="RNase_H-like_dom_plant"/>
</dbReference>
<protein>
    <recommendedName>
        <fullName evidence="1">RNase H type-1 domain-containing protein</fullName>
    </recommendedName>
</protein>
<dbReference type="SUPFAM" id="SSF53098">
    <property type="entry name" value="Ribonuclease H-like"/>
    <property type="match status" value="1"/>
</dbReference>
<dbReference type="InterPro" id="IPR012337">
    <property type="entry name" value="RNaseH-like_sf"/>
</dbReference>
<gene>
    <name evidence="2" type="ORF">TSUD_69400</name>
</gene>
<proteinExistence type="predicted"/>
<dbReference type="PANTHER" id="PTHR47723:SF23">
    <property type="entry name" value="REVERSE TRANSCRIPTASE-LIKE PROTEIN"/>
    <property type="match status" value="1"/>
</dbReference>
<evidence type="ECO:0000259" key="1">
    <source>
        <dbReference type="Pfam" id="PF13456"/>
    </source>
</evidence>
<dbReference type="OrthoDB" id="1938131at2759"/>
<reference evidence="3" key="1">
    <citation type="journal article" date="2017" name="Front. Plant Sci.">
        <title>Climate Clever Clovers: New Paradigm to Reduce the Environmental Footprint of Ruminants by Breeding Low Methanogenic Forages Utilizing Haplotype Variation.</title>
        <authorList>
            <person name="Kaur P."/>
            <person name="Appels R."/>
            <person name="Bayer P.E."/>
            <person name="Keeble-Gagnere G."/>
            <person name="Wang J."/>
            <person name="Hirakawa H."/>
            <person name="Shirasawa K."/>
            <person name="Vercoe P."/>
            <person name="Stefanova K."/>
            <person name="Durmic Z."/>
            <person name="Nichols P."/>
            <person name="Revell C."/>
            <person name="Isobe S.N."/>
            <person name="Edwards D."/>
            <person name="Erskine W."/>
        </authorList>
    </citation>
    <scope>NUCLEOTIDE SEQUENCE [LARGE SCALE GENOMIC DNA]</scope>
    <source>
        <strain evidence="3">cv. Daliak</strain>
    </source>
</reference>
<dbReference type="EMBL" id="DF973609">
    <property type="protein sequence ID" value="GAU35907.1"/>
    <property type="molecule type" value="Genomic_DNA"/>
</dbReference>
<dbReference type="GO" id="GO:0004523">
    <property type="term" value="F:RNA-DNA hybrid ribonuclease activity"/>
    <property type="evidence" value="ECO:0007669"/>
    <property type="project" value="InterPro"/>
</dbReference>
<name>A0A2Z6P0E5_TRISU</name>
<dbReference type="PANTHER" id="PTHR47723">
    <property type="entry name" value="OS05G0353850 PROTEIN"/>
    <property type="match status" value="1"/>
</dbReference>
<dbReference type="InterPro" id="IPR002156">
    <property type="entry name" value="RNaseH_domain"/>
</dbReference>
<dbReference type="Proteomes" id="UP000242715">
    <property type="component" value="Unassembled WGS sequence"/>
</dbReference>
<dbReference type="Pfam" id="PF13456">
    <property type="entry name" value="RVT_3"/>
    <property type="match status" value="1"/>
</dbReference>